<organism evidence="1 2">
    <name type="scientific">Candidatus Nitrososphaera evergladensis SR1</name>
    <dbReference type="NCBI Taxonomy" id="1459636"/>
    <lineage>
        <taxon>Archaea</taxon>
        <taxon>Nitrososphaerota</taxon>
        <taxon>Nitrososphaeria</taxon>
        <taxon>Nitrososphaerales</taxon>
        <taxon>Nitrososphaeraceae</taxon>
        <taxon>Nitrososphaera</taxon>
    </lineage>
</organism>
<dbReference type="HOGENOM" id="CLU_2519584_0_0_2"/>
<evidence type="ECO:0000313" key="2">
    <source>
        <dbReference type="Proteomes" id="UP000028194"/>
    </source>
</evidence>
<evidence type="ECO:0000313" key="1">
    <source>
        <dbReference type="EMBL" id="AIF82646.1"/>
    </source>
</evidence>
<keyword evidence="2" id="KW-1185">Reference proteome</keyword>
<reference evidence="1 2" key="1">
    <citation type="journal article" date="2014" name="PLoS ONE">
        <title>Genome Sequence of Candidatus Nitrososphaera evergladensis from Group I.1b Enriched from Everglades Soil Reveals Novel Genomic Features of the Ammonia-Oxidizing Archaea.</title>
        <authorList>
            <person name="Zhalnina K.V."/>
            <person name="Dias R."/>
            <person name="Leonard M.T."/>
            <person name="Dorr de Quadros P."/>
            <person name="Camargo F.A."/>
            <person name="Drew J.C."/>
            <person name="Farmerie W.G."/>
            <person name="Daroub S.H."/>
            <person name="Triplett E.W."/>
        </authorList>
    </citation>
    <scope>NUCLEOTIDE SEQUENCE [LARGE SCALE GENOMIC DNA]</scope>
    <source>
        <strain evidence="1 2">SR1</strain>
    </source>
</reference>
<sequence length="84" mass="9260">MAKMGGMAETAWTEPSALFLACTHRATVHSQASERLQTPDKEKVVEREGGQMPKWLYQFILMISIVEIDTCISAASALGSKARF</sequence>
<name>A0A075MME6_9ARCH</name>
<dbReference type="EMBL" id="CP007174">
    <property type="protein sequence ID" value="AIF82646.1"/>
    <property type="molecule type" value="Genomic_DNA"/>
</dbReference>
<dbReference type="KEGG" id="nev:NTE_00565"/>
<gene>
    <name evidence="1" type="ORF">NTE_00565</name>
</gene>
<dbReference type="Proteomes" id="UP000028194">
    <property type="component" value="Chromosome"/>
</dbReference>
<proteinExistence type="predicted"/>
<dbReference type="AlphaFoldDB" id="A0A075MME6"/>
<accession>A0A075MME6</accession>
<protein>
    <submittedName>
        <fullName evidence="1">Uncharacterized protein</fullName>
    </submittedName>
</protein>